<dbReference type="Proteomes" id="UP001169063">
    <property type="component" value="Unassembled WGS sequence"/>
</dbReference>
<keyword evidence="9" id="KW-0663">Pyridoxal phosphate</keyword>
<evidence type="ECO:0000256" key="14">
    <source>
        <dbReference type="ARBA" id="ARBA00049007"/>
    </source>
</evidence>
<evidence type="ECO:0000256" key="7">
    <source>
        <dbReference type="ARBA" id="ARBA00022605"/>
    </source>
</evidence>
<comment type="pathway">
    <text evidence="2">Amino-acid biosynthesis; L-serine biosynthesis; L-serine from 3-phospho-D-glycerate: step 2/3.</text>
</comment>
<evidence type="ECO:0000256" key="6">
    <source>
        <dbReference type="ARBA" id="ARBA00022576"/>
    </source>
</evidence>
<proteinExistence type="inferred from homology"/>
<dbReference type="InterPro" id="IPR006271">
    <property type="entry name" value="Pser_aminoTfrase_methanosarc"/>
</dbReference>
<keyword evidence="6 17" id="KW-0032">Aminotransferase</keyword>
<evidence type="ECO:0000256" key="12">
    <source>
        <dbReference type="ARBA" id="ARBA00031421"/>
    </source>
</evidence>
<gene>
    <name evidence="17" type="ORF">Q0812_09140</name>
</gene>
<keyword evidence="7" id="KW-0028">Amino-acid biosynthesis</keyword>
<dbReference type="RefSeq" id="WP_302110019.1">
    <property type="nucleotide sequence ID" value="NZ_JAUKTR010000003.1"/>
</dbReference>
<feature type="domain" description="Aminotransferase class V" evidence="16">
    <location>
        <begin position="42"/>
        <end position="351"/>
    </location>
</feature>
<evidence type="ECO:0000256" key="15">
    <source>
        <dbReference type="SAM" id="MobiDB-lite"/>
    </source>
</evidence>
<sequence length="393" mass="42658">MSLSKPNARPDRPWFSSGPTAKPLGWSPEALSTALIGRTSRAEPVNARFREALALTREVLEIPADYRLAFVPGSDTGAFEAALWNLLGPRPIEVIAFEAFGNIWAEDVTDQLGLKARVRRAAFGGFPDVSGVDPEADIVFTWNGTTSGVRVPNVDFIPEERGGLTFCDATSAAFAMPLDWDRLDATTFSFQKALGGEAGLGVLVLSPRAVQRLEAGRQRPIPKAHRLTTADGRLDEAIFEGIVTNTSSFLTLEDWVWALNWCRQAGGLREMIARTNRNAAALGAWVQASRWAAYLPDDPAVRSTTSICLKITEPRVAGLSEAERHAFVREMTALLEAEGAAFDVGSHRAAPAGLRIWCGPTVETTDVEALGSWLDWAFHTALEARLSRTGQSV</sequence>
<keyword evidence="8 17" id="KW-0808">Transferase</keyword>
<dbReference type="InterPro" id="IPR015424">
    <property type="entry name" value="PyrdxlP-dep_Trfase"/>
</dbReference>
<dbReference type="SUPFAM" id="SSF53383">
    <property type="entry name" value="PLP-dependent transferases"/>
    <property type="match status" value="1"/>
</dbReference>
<dbReference type="PIRSF" id="PIRSF000525">
    <property type="entry name" value="SerC"/>
    <property type="match status" value="1"/>
</dbReference>
<dbReference type="Gene3D" id="3.90.1150.10">
    <property type="entry name" value="Aspartate Aminotransferase, domain 1"/>
    <property type="match status" value="1"/>
</dbReference>
<evidence type="ECO:0000313" key="18">
    <source>
        <dbReference type="Proteomes" id="UP001169063"/>
    </source>
</evidence>
<evidence type="ECO:0000259" key="16">
    <source>
        <dbReference type="Pfam" id="PF00266"/>
    </source>
</evidence>
<keyword evidence="18" id="KW-1185">Reference proteome</keyword>
<comment type="catalytic activity">
    <reaction evidence="13">
        <text>4-(phosphooxy)-L-threonine + 2-oxoglutarate = (R)-3-hydroxy-2-oxo-4-phosphooxybutanoate + L-glutamate</text>
        <dbReference type="Rhea" id="RHEA:16573"/>
        <dbReference type="ChEBI" id="CHEBI:16810"/>
        <dbReference type="ChEBI" id="CHEBI:29985"/>
        <dbReference type="ChEBI" id="CHEBI:58452"/>
        <dbReference type="ChEBI" id="CHEBI:58538"/>
        <dbReference type="EC" id="2.6.1.52"/>
    </reaction>
</comment>
<comment type="caution">
    <text evidence="17">The sequence shown here is derived from an EMBL/GenBank/DDBJ whole genome shotgun (WGS) entry which is preliminary data.</text>
</comment>
<dbReference type="InterPro" id="IPR015421">
    <property type="entry name" value="PyrdxlP-dep_Trfase_major"/>
</dbReference>
<keyword evidence="5" id="KW-0963">Cytoplasm</keyword>
<dbReference type="CDD" id="cd01494">
    <property type="entry name" value="AAT_I"/>
    <property type="match status" value="1"/>
</dbReference>
<dbReference type="EC" id="2.6.1.52" evidence="4"/>
<reference evidence="17" key="1">
    <citation type="submission" date="2023-07" db="EMBL/GenBank/DDBJ databases">
        <title>Brevundimonas soil sp. nov., isolated from the soil of chemical plant.</title>
        <authorList>
            <person name="Wu N."/>
        </authorList>
    </citation>
    <scope>NUCLEOTIDE SEQUENCE</scope>
    <source>
        <strain evidence="17">XZ-24</strain>
    </source>
</reference>
<organism evidence="17 18">
    <name type="scientific">Peiella sedimenti</name>
    <dbReference type="NCBI Taxonomy" id="3061083"/>
    <lineage>
        <taxon>Bacteria</taxon>
        <taxon>Pseudomonadati</taxon>
        <taxon>Pseudomonadota</taxon>
        <taxon>Alphaproteobacteria</taxon>
        <taxon>Caulobacterales</taxon>
        <taxon>Caulobacteraceae</taxon>
        <taxon>Peiella</taxon>
    </lineage>
</organism>
<dbReference type="NCBIfam" id="NF002841">
    <property type="entry name" value="PRK03080.1-2"/>
    <property type="match status" value="1"/>
</dbReference>
<evidence type="ECO:0000256" key="4">
    <source>
        <dbReference type="ARBA" id="ARBA00013030"/>
    </source>
</evidence>
<comment type="cofactor">
    <cofactor evidence="1">
        <name>pyridoxal 5'-phosphate</name>
        <dbReference type="ChEBI" id="CHEBI:597326"/>
    </cofactor>
</comment>
<dbReference type="InterPro" id="IPR015422">
    <property type="entry name" value="PyrdxlP-dep_Trfase_small"/>
</dbReference>
<dbReference type="PANTHER" id="PTHR21152">
    <property type="entry name" value="AMINOTRANSFERASE CLASS V"/>
    <property type="match status" value="1"/>
</dbReference>
<dbReference type="GO" id="GO:0004648">
    <property type="term" value="F:O-phospho-L-serine:2-oxoglutarate aminotransferase activity"/>
    <property type="evidence" value="ECO:0007669"/>
    <property type="project" value="UniProtKB-EC"/>
</dbReference>
<evidence type="ECO:0000256" key="13">
    <source>
        <dbReference type="ARBA" id="ARBA00047630"/>
    </source>
</evidence>
<dbReference type="InterPro" id="IPR000192">
    <property type="entry name" value="Aminotrans_V_dom"/>
</dbReference>
<feature type="region of interest" description="Disordered" evidence="15">
    <location>
        <begin position="1"/>
        <end position="21"/>
    </location>
</feature>
<dbReference type="Gene3D" id="3.40.640.10">
    <property type="entry name" value="Type I PLP-dependent aspartate aminotransferase-like (Major domain)"/>
    <property type="match status" value="1"/>
</dbReference>
<evidence type="ECO:0000256" key="10">
    <source>
        <dbReference type="ARBA" id="ARBA00023096"/>
    </source>
</evidence>
<comment type="similarity">
    <text evidence="3">Belongs to the class-V pyridoxal-phosphate-dependent aminotransferase family. SerC subfamily.</text>
</comment>
<evidence type="ECO:0000256" key="1">
    <source>
        <dbReference type="ARBA" id="ARBA00001933"/>
    </source>
</evidence>
<accession>A0ABT8SM17</accession>
<comment type="catalytic activity">
    <reaction evidence="14">
        <text>O-phospho-L-serine + 2-oxoglutarate = 3-phosphooxypyruvate + L-glutamate</text>
        <dbReference type="Rhea" id="RHEA:14329"/>
        <dbReference type="ChEBI" id="CHEBI:16810"/>
        <dbReference type="ChEBI" id="CHEBI:18110"/>
        <dbReference type="ChEBI" id="CHEBI:29985"/>
        <dbReference type="ChEBI" id="CHEBI:57524"/>
        <dbReference type="EC" id="2.6.1.52"/>
    </reaction>
</comment>
<evidence type="ECO:0000256" key="5">
    <source>
        <dbReference type="ARBA" id="ARBA00022490"/>
    </source>
</evidence>
<evidence type="ECO:0000256" key="11">
    <source>
        <dbReference type="ARBA" id="ARBA00023299"/>
    </source>
</evidence>
<evidence type="ECO:0000256" key="8">
    <source>
        <dbReference type="ARBA" id="ARBA00022679"/>
    </source>
</evidence>
<dbReference type="Pfam" id="PF00266">
    <property type="entry name" value="Aminotran_5"/>
    <property type="match status" value="1"/>
</dbReference>
<keyword evidence="10" id="KW-0664">Pyridoxine biosynthesis</keyword>
<name>A0ABT8SM17_9CAUL</name>
<evidence type="ECO:0000313" key="17">
    <source>
        <dbReference type="EMBL" id="MDO1559590.1"/>
    </source>
</evidence>
<evidence type="ECO:0000256" key="9">
    <source>
        <dbReference type="ARBA" id="ARBA00022898"/>
    </source>
</evidence>
<protein>
    <recommendedName>
        <fullName evidence="4">phosphoserine transaminase</fullName>
        <ecNumber evidence="4">2.6.1.52</ecNumber>
    </recommendedName>
    <alternativeName>
        <fullName evidence="12">Phosphohydroxythreonine aminotransferase</fullName>
    </alternativeName>
</protein>
<dbReference type="NCBIfam" id="TIGR01365">
    <property type="entry name" value="serC_2"/>
    <property type="match status" value="1"/>
</dbReference>
<evidence type="ECO:0000256" key="2">
    <source>
        <dbReference type="ARBA" id="ARBA00005099"/>
    </source>
</evidence>
<dbReference type="PANTHER" id="PTHR21152:SF40">
    <property type="entry name" value="ALANINE--GLYOXYLATE AMINOTRANSFERASE"/>
    <property type="match status" value="1"/>
</dbReference>
<evidence type="ECO:0000256" key="3">
    <source>
        <dbReference type="ARBA" id="ARBA00006904"/>
    </source>
</evidence>
<dbReference type="InterPro" id="IPR022278">
    <property type="entry name" value="Pser_aminoTfrase"/>
</dbReference>
<keyword evidence="11" id="KW-0718">Serine biosynthesis</keyword>
<dbReference type="EMBL" id="JAUKTR010000003">
    <property type="protein sequence ID" value="MDO1559590.1"/>
    <property type="molecule type" value="Genomic_DNA"/>
</dbReference>